<dbReference type="Proteomes" id="UP000789342">
    <property type="component" value="Unassembled WGS sequence"/>
</dbReference>
<keyword evidence="2" id="KW-1185">Reference proteome</keyword>
<evidence type="ECO:0000313" key="2">
    <source>
        <dbReference type="Proteomes" id="UP000789342"/>
    </source>
</evidence>
<dbReference type="AlphaFoldDB" id="A0A9N9NQG1"/>
<sequence length="52" mass="6204">KEYRQPSVEKFQRNNRFFESSSMLTSEPATFNDLIAALYRDEELDKVTEKDE</sequence>
<dbReference type="EMBL" id="CAJVPV010034357">
    <property type="protein sequence ID" value="CAG8748773.1"/>
    <property type="molecule type" value="Genomic_DNA"/>
</dbReference>
<feature type="non-terminal residue" evidence="1">
    <location>
        <position position="52"/>
    </location>
</feature>
<evidence type="ECO:0000313" key="1">
    <source>
        <dbReference type="EMBL" id="CAG8748773.1"/>
    </source>
</evidence>
<comment type="caution">
    <text evidence="1">The sequence shown here is derived from an EMBL/GenBank/DDBJ whole genome shotgun (WGS) entry which is preliminary data.</text>
</comment>
<reference evidence="1" key="1">
    <citation type="submission" date="2021-06" db="EMBL/GenBank/DDBJ databases">
        <authorList>
            <person name="Kallberg Y."/>
            <person name="Tangrot J."/>
            <person name="Rosling A."/>
        </authorList>
    </citation>
    <scope>NUCLEOTIDE SEQUENCE</scope>
    <source>
        <strain evidence="1">CL551</strain>
    </source>
</reference>
<protein>
    <submittedName>
        <fullName evidence="1">6284_t:CDS:1</fullName>
    </submittedName>
</protein>
<feature type="non-terminal residue" evidence="1">
    <location>
        <position position="1"/>
    </location>
</feature>
<organism evidence="1 2">
    <name type="scientific">Acaulospora morrowiae</name>
    <dbReference type="NCBI Taxonomy" id="94023"/>
    <lineage>
        <taxon>Eukaryota</taxon>
        <taxon>Fungi</taxon>
        <taxon>Fungi incertae sedis</taxon>
        <taxon>Mucoromycota</taxon>
        <taxon>Glomeromycotina</taxon>
        <taxon>Glomeromycetes</taxon>
        <taxon>Diversisporales</taxon>
        <taxon>Acaulosporaceae</taxon>
        <taxon>Acaulospora</taxon>
    </lineage>
</organism>
<accession>A0A9N9NQG1</accession>
<name>A0A9N9NQG1_9GLOM</name>
<proteinExistence type="predicted"/>
<gene>
    <name evidence="1" type="ORF">AMORRO_LOCUS15210</name>
</gene>